<dbReference type="Proteomes" id="UP000054537">
    <property type="component" value="Unassembled WGS sequence"/>
</dbReference>
<dbReference type="OrthoDB" id="3405348at2"/>
<dbReference type="RefSeq" id="WP_043523307.1">
    <property type="nucleotide sequence ID" value="NZ_BAABKU010000004.1"/>
</dbReference>
<evidence type="ECO:0000256" key="1">
    <source>
        <dbReference type="SAM" id="MobiDB-lite"/>
    </source>
</evidence>
<dbReference type="EMBL" id="JRTT01000006">
    <property type="protein sequence ID" value="KHD78203.1"/>
    <property type="molecule type" value="Genomic_DNA"/>
</dbReference>
<organism evidence="2 3">
    <name type="scientific">Actinoplanes utahensis</name>
    <dbReference type="NCBI Taxonomy" id="1869"/>
    <lineage>
        <taxon>Bacteria</taxon>
        <taxon>Bacillati</taxon>
        <taxon>Actinomycetota</taxon>
        <taxon>Actinomycetes</taxon>
        <taxon>Micromonosporales</taxon>
        <taxon>Micromonosporaceae</taxon>
        <taxon>Actinoplanes</taxon>
    </lineage>
</organism>
<feature type="compositionally biased region" description="Basic and acidic residues" evidence="1">
    <location>
        <begin position="35"/>
        <end position="47"/>
    </location>
</feature>
<name>A0A0A6UT90_ACTUT</name>
<dbReference type="STRING" id="1869.MB27_07110"/>
<comment type="caution">
    <text evidence="2">The sequence shown here is derived from an EMBL/GenBank/DDBJ whole genome shotgun (WGS) entry which is preliminary data.</text>
</comment>
<gene>
    <name evidence="2" type="ORF">MB27_07110</name>
</gene>
<accession>A0A0A6UT90</accession>
<feature type="region of interest" description="Disordered" evidence="1">
    <location>
        <begin position="1"/>
        <end position="73"/>
    </location>
</feature>
<keyword evidence="3" id="KW-1185">Reference proteome</keyword>
<sequence>MAGNEHEVNRSAKTGRFVKESTAERNPRTTTTEHVGGDKDRGDREVNRSTSTGKFVKQTTAELHPSTTETQKL</sequence>
<evidence type="ECO:0000313" key="3">
    <source>
        <dbReference type="Proteomes" id="UP000054537"/>
    </source>
</evidence>
<feature type="compositionally biased region" description="Polar residues" evidence="1">
    <location>
        <begin position="48"/>
        <end position="73"/>
    </location>
</feature>
<protein>
    <submittedName>
        <fullName evidence="2">Uncharacterized protein</fullName>
    </submittedName>
</protein>
<proteinExistence type="predicted"/>
<feature type="compositionally biased region" description="Basic and acidic residues" evidence="1">
    <location>
        <begin position="1"/>
        <end position="10"/>
    </location>
</feature>
<reference evidence="2 3" key="1">
    <citation type="submission" date="2014-10" db="EMBL/GenBank/DDBJ databases">
        <title>Draft genome sequence of Actinoplanes utahensis NRRL 12052.</title>
        <authorList>
            <person name="Velasco-Bucheli B."/>
            <person name="del Cerro C."/>
            <person name="Hormigo D."/>
            <person name="Garcia J.L."/>
            <person name="Acebal C."/>
            <person name="Arroyo M."/>
            <person name="de la Mata I."/>
        </authorList>
    </citation>
    <scope>NUCLEOTIDE SEQUENCE [LARGE SCALE GENOMIC DNA]</scope>
    <source>
        <strain evidence="2 3">NRRL 12052</strain>
    </source>
</reference>
<dbReference type="eggNOG" id="ENOG5033F6Z">
    <property type="taxonomic scope" value="Bacteria"/>
</dbReference>
<dbReference type="AlphaFoldDB" id="A0A0A6UT90"/>
<feature type="compositionally biased region" description="Basic and acidic residues" evidence="1">
    <location>
        <begin position="17"/>
        <end position="27"/>
    </location>
</feature>
<evidence type="ECO:0000313" key="2">
    <source>
        <dbReference type="EMBL" id="KHD78203.1"/>
    </source>
</evidence>